<dbReference type="InterPro" id="IPR003660">
    <property type="entry name" value="HAMP_dom"/>
</dbReference>
<feature type="domain" description="Methyl-accepting transducer" evidence="11">
    <location>
        <begin position="401"/>
        <end position="656"/>
    </location>
</feature>
<evidence type="ECO:0000259" key="11">
    <source>
        <dbReference type="PROSITE" id="PS50111"/>
    </source>
</evidence>
<dbReference type="PANTHER" id="PTHR32089">
    <property type="entry name" value="METHYL-ACCEPTING CHEMOTAXIS PROTEIN MCPB"/>
    <property type="match status" value="1"/>
</dbReference>
<feature type="domain" description="HAMP" evidence="12">
    <location>
        <begin position="327"/>
        <end position="382"/>
    </location>
</feature>
<name>A0A1L5FBS6_CLOKL</name>
<evidence type="ECO:0000256" key="6">
    <source>
        <dbReference type="ARBA" id="ARBA00023136"/>
    </source>
</evidence>
<accession>A0A1L5FBS6</accession>
<dbReference type="CDD" id="cd06225">
    <property type="entry name" value="HAMP"/>
    <property type="match status" value="1"/>
</dbReference>
<dbReference type="GO" id="GO:0006935">
    <property type="term" value="P:chemotaxis"/>
    <property type="evidence" value="ECO:0007669"/>
    <property type="project" value="UniProtKB-KW"/>
</dbReference>
<keyword evidence="3" id="KW-0145">Chemotaxis</keyword>
<comment type="subcellular location">
    <subcellularLocation>
        <location evidence="1">Cell membrane</location>
        <topology evidence="1">Multi-pass membrane protein</topology>
    </subcellularLocation>
</comment>
<dbReference type="AlphaFoldDB" id="A0A1L5FBS6"/>
<keyword evidence="5 10" id="KW-1133">Transmembrane helix</keyword>
<evidence type="ECO:0000256" key="3">
    <source>
        <dbReference type="ARBA" id="ARBA00022500"/>
    </source>
</evidence>
<dbReference type="SMART" id="SM00283">
    <property type="entry name" value="MA"/>
    <property type="match status" value="1"/>
</dbReference>
<protein>
    <submittedName>
        <fullName evidence="13">Chemotaxis protein</fullName>
    </submittedName>
</protein>
<dbReference type="InterPro" id="IPR029151">
    <property type="entry name" value="Sensor-like_sf"/>
</dbReference>
<dbReference type="PROSITE" id="PS50111">
    <property type="entry name" value="CHEMOTAXIS_TRANSDUC_2"/>
    <property type="match status" value="1"/>
</dbReference>
<dbReference type="InterPro" id="IPR033479">
    <property type="entry name" value="dCache_1"/>
</dbReference>
<feature type="transmembrane region" description="Helical" evidence="10">
    <location>
        <begin position="308"/>
        <end position="326"/>
    </location>
</feature>
<dbReference type="Pfam" id="PF02743">
    <property type="entry name" value="dCache_1"/>
    <property type="match status" value="1"/>
</dbReference>
<dbReference type="RefSeq" id="WP_073539869.1">
    <property type="nucleotide sequence ID" value="NZ_CP018335.1"/>
</dbReference>
<dbReference type="GO" id="GO:0007165">
    <property type="term" value="P:signal transduction"/>
    <property type="evidence" value="ECO:0007669"/>
    <property type="project" value="UniProtKB-KW"/>
</dbReference>
<sequence>MKSIKIRIIILISLLSIIVCTGLAMQLYNSSKNILVQDVRQTMPNFVTQGSENINQFVINQFTILEELGSSENLPTTVNNNTDIQNIKEILSKKTKSLGSLKMAVINSQGTAIYDNGEIEDVKNTDYFKKAISGERVVTDPIKIGKEASPVVVYAVPIKTNNNITGVLISVRDGYELSNFVKNIKYGKSGDIIILNKQGETIGHSNIEIAKKSIHIEESTETNTSNKNADTVTSATSKIVDKDSDFINMPDLIKQMTNGKSGFGNHTFNGVERFIIYGPIGKLGWSMAIEVNKSEVLSGLTSLRMKCIAISIVFLILSIIIGYLIARNISTPINYLTDICKQMAGGNFVFLIKDDYIKRKDEIGNLAVGFNKIRINVSEIIQNLIEEAKNMDKSVKIFTDIVLELNAMIENLSTVTEELSQGMRNTAASTDEMNASSSNIENSIKDISHNSQSMSVSVSEISTTAKNALDNFIKSHNKIFDTLSTTKENLAKSLTNAEEVNEIENLSEAILEITSKTNLLALNANIEAVRAGEEGKGFGVVASEIGKLADDSKNTINEMQNITKNVISSVKDLSHHSNDMLKFMENDIDKDYKLMLQMMNQYNEDAQSIHNMIADFSSNTKNIFISIQSMLEEIDKVSSAAAEGSKNTEDIVQKLTTLLQKSNEVHGEVQYLKNSTVKLNQIISKFKIS</sequence>
<dbReference type="Proteomes" id="UP000184604">
    <property type="component" value="Chromosome"/>
</dbReference>
<dbReference type="Gene3D" id="3.30.450.20">
    <property type="entry name" value="PAS domain"/>
    <property type="match status" value="1"/>
</dbReference>
<dbReference type="InterPro" id="IPR004089">
    <property type="entry name" value="MCPsignal_dom"/>
</dbReference>
<evidence type="ECO:0000259" key="12">
    <source>
        <dbReference type="PROSITE" id="PS50885"/>
    </source>
</evidence>
<dbReference type="CDD" id="cd12912">
    <property type="entry name" value="PDC2_MCP_like"/>
    <property type="match status" value="1"/>
</dbReference>
<keyword evidence="6 10" id="KW-0472">Membrane</keyword>
<comment type="similarity">
    <text evidence="8">Belongs to the methyl-accepting chemotaxis (MCP) protein family.</text>
</comment>
<dbReference type="EMBL" id="CP018335">
    <property type="protein sequence ID" value="APM40270.1"/>
    <property type="molecule type" value="Genomic_DNA"/>
</dbReference>
<evidence type="ECO:0000313" key="14">
    <source>
        <dbReference type="Proteomes" id="UP000184604"/>
    </source>
</evidence>
<evidence type="ECO:0000313" key="13">
    <source>
        <dbReference type="EMBL" id="APM40270.1"/>
    </source>
</evidence>
<evidence type="ECO:0000256" key="10">
    <source>
        <dbReference type="SAM" id="Phobius"/>
    </source>
</evidence>
<dbReference type="Pfam" id="PF00015">
    <property type="entry name" value="MCPsignal"/>
    <property type="match status" value="1"/>
</dbReference>
<evidence type="ECO:0000256" key="4">
    <source>
        <dbReference type="ARBA" id="ARBA00022692"/>
    </source>
</evidence>
<proteinExistence type="inferred from homology"/>
<evidence type="ECO:0000256" key="1">
    <source>
        <dbReference type="ARBA" id="ARBA00004651"/>
    </source>
</evidence>
<dbReference type="SMART" id="SM00304">
    <property type="entry name" value="HAMP"/>
    <property type="match status" value="1"/>
</dbReference>
<dbReference type="OrthoDB" id="1062at2"/>
<evidence type="ECO:0000256" key="7">
    <source>
        <dbReference type="ARBA" id="ARBA00023224"/>
    </source>
</evidence>
<gene>
    <name evidence="13" type="ORF">BS101_16775</name>
</gene>
<dbReference type="PROSITE" id="PS50885">
    <property type="entry name" value="HAMP"/>
    <property type="match status" value="1"/>
</dbReference>
<dbReference type="GO" id="GO:0005886">
    <property type="term" value="C:plasma membrane"/>
    <property type="evidence" value="ECO:0007669"/>
    <property type="project" value="UniProtKB-SubCell"/>
</dbReference>
<evidence type="ECO:0000256" key="5">
    <source>
        <dbReference type="ARBA" id="ARBA00022989"/>
    </source>
</evidence>
<keyword evidence="7 9" id="KW-0807">Transducer</keyword>
<dbReference type="Pfam" id="PF00672">
    <property type="entry name" value="HAMP"/>
    <property type="match status" value="1"/>
</dbReference>
<dbReference type="Gene3D" id="1.10.287.950">
    <property type="entry name" value="Methyl-accepting chemotaxis protein"/>
    <property type="match status" value="1"/>
</dbReference>
<dbReference type="SUPFAM" id="SSF103190">
    <property type="entry name" value="Sensory domain-like"/>
    <property type="match status" value="1"/>
</dbReference>
<evidence type="ECO:0000256" key="8">
    <source>
        <dbReference type="ARBA" id="ARBA00029447"/>
    </source>
</evidence>
<evidence type="ECO:0000256" key="2">
    <source>
        <dbReference type="ARBA" id="ARBA00022475"/>
    </source>
</evidence>
<keyword evidence="4 10" id="KW-0812">Transmembrane</keyword>
<organism evidence="13 14">
    <name type="scientific">Clostridium kluyveri</name>
    <dbReference type="NCBI Taxonomy" id="1534"/>
    <lineage>
        <taxon>Bacteria</taxon>
        <taxon>Bacillati</taxon>
        <taxon>Bacillota</taxon>
        <taxon>Clostridia</taxon>
        <taxon>Eubacteriales</taxon>
        <taxon>Clostridiaceae</taxon>
        <taxon>Clostridium</taxon>
    </lineage>
</organism>
<reference evidence="13 14" key="1">
    <citation type="submission" date="2016-12" db="EMBL/GenBank/DDBJ databases">
        <title>Complete genome sequence of Clostridium kluyveri JZZ isolated from the pit mud of a Chinese flavor liquor-making factory.</title>
        <authorList>
            <person name="Wang Y."/>
        </authorList>
    </citation>
    <scope>NUCLEOTIDE SEQUENCE [LARGE SCALE GENOMIC DNA]</scope>
    <source>
        <strain evidence="13 14">JZZ</strain>
    </source>
</reference>
<evidence type="ECO:0000256" key="9">
    <source>
        <dbReference type="PROSITE-ProRule" id="PRU00284"/>
    </source>
</evidence>
<dbReference type="PANTHER" id="PTHR32089:SF112">
    <property type="entry name" value="LYSOZYME-LIKE PROTEIN-RELATED"/>
    <property type="match status" value="1"/>
</dbReference>
<keyword evidence="2" id="KW-1003">Cell membrane</keyword>
<dbReference type="SUPFAM" id="SSF58104">
    <property type="entry name" value="Methyl-accepting chemotaxis protein (MCP) signaling domain"/>
    <property type="match status" value="1"/>
</dbReference>